<dbReference type="Gene3D" id="3.20.20.100">
    <property type="entry name" value="NADP-dependent oxidoreductase domain"/>
    <property type="match status" value="1"/>
</dbReference>
<dbReference type="PROSITE" id="PS00063">
    <property type="entry name" value="ALDOKETO_REDUCTASE_3"/>
    <property type="match status" value="1"/>
</dbReference>
<name>H0Z3M9_TAEGU</name>
<dbReference type="InterPro" id="IPR036812">
    <property type="entry name" value="NAD(P)_OxRdtase_dom_sf"/>
</dbReference>
<evidence type="ECO:0000313" key="5">
    <source>
        <dbReference type="Ensembl" id="ENSTGUP00000005173.2"/>
    </source>
</evidence>
<proteinExistence type="inferred from homology"/>
<dbReference type="OrthoDB" id="416253at2759"/>
<dbReference type="Pfam" id="PF00248">
    <property type="entry name" value="Aldo_ket_red"/>
    <property type="match status" value="1"/>
</dbReference>
<reference evidence="5" key="3">
    <citation type="submission" date="2025-09" db="UniProtKB">
        <authorList>
            <consortium name="Ensembl"/>
        </authorList>
    </citation>
    <scope>IDENTIFICATION</scope>
</reference>
<dbReference type="KEGG" id="tgu:100218707"/>
<dbReference type="PANTHER" id="PTHR43827">
    <property type="entry name" value="2,5-DIKETO-D-GLUCONIC ACID REDUCTASE"/>
    <property type="match status" value="1"/>
</dbReference>
<comment type="similarity">
    <text evidence="1">Belongs to the aldo/keto reductase family.</text>
</comment>
<evidence type="ECO:0000256" key="2">
    <source>
        <dbReference type="ARBA" id="ARBA00023002"/>
    </source>
</evidence>
<dbReference type="InterPro" id="IPR023210">
    <property type="entry name" value="NADP_OxRdtase_dom"/>
</dbReference>
<reference evidence="5 6" key="1">
    <citation type="journal article" date="2010" name="Nature">
        <title>The genome of a songbird.</title>
        <authorList>
            <person name="Warren W.C."/>
            <person name="Clayton D.F."/>
            <person name="Ellegren H."/>
            <person name="Arnold A.P."/>
            <person name="Hillier L.W."/>
            <person name="Kunstner A."/>
            <person name="Searle S."/>
            <person name="White S."/>
            <person name="Vilella A.J."/>
            <person name="Fairley S."/>
            <person name="Heger A."/>
            <person name="Kong L."/>
            <person name="Ponting C.P."/>
            <person name="Jarvis E.D."/>
            <person name="Mello C.V."/>
            <person name="Minx P."/>
            <person name="Lovell P."/>
            <person name="Velho T.A."/>
            <person name="Ferris M."/>
            <person name="Balakrishnan C.N."/>
            <person name="Sinha S."/>
            <person name="Blatti C."/>
            <person name="London S.E."/>
            <person name="Li Y."/>
            <person name="Lin Y.C."/>
            <person name="George J."/>
            <person name="Sweedler J."/>
            <person name="Southey B."/>
            <person name="Gunaratne P."/>
            <person name="Watson M."/>
            <person name="Nam K."/>
            <person name="Backstrom N."/>
            <person name="Smeds L."/>
            <person name="Nabholz B."/>
            <person name="Itoh Y."/>
            <person name="Whitney O."/>
            <person name="Pfenning A.R."/>
            <person name="Howard J."/>
            <person name="Volker M."/>
            <person name="Skinner B.M."/>
            <person name="Griffin D.K."/>
            <person name="Ye L."/>
            <person name="McLaren W.M."/>
            <person name="Flicek P."/>
            <person name="Quesada V."/>
            <person name="Velasco G."/>
            <person name="Lopez-Otin C."/>
            <person name="Puente X.S."/>
            <person name="Olender T."/>
            <person name="Lancet D."/>
            <person name="Smit A.F."/>
            <person name="Hubley R."/>
            <person name="Konkel M.K."/>
            <person name="Walker J.A."/>
            <person name="Batzer M.A."/>
            <person name="Gu W."/>
            <person name="Pollock D.D."/>
            <person name="Chen L."/>
            <person name="Cheng Z."/>
            <person name="Eichler E.E."/>
            <person name="Stapley J."/>
            <person name="Slate J."/>
            <person name="Ekblom R."/>
            <person name="Birkhead T."/>
            <person name="Burke T."/>
            <person name="Burt D."/>
            <person name="Scharff C."/>
            <person name="Adam I."/>
            <person name="Richard H."/>
            <person name="Sultan M."/>
            <person name="Soldatov A."/>
            <person name="Lehrach H."/>
            <person name="Edwards S.V."/>
            <person name="Yang S.P."/>
            <person name="Li X."/>
            <person name="Graves T."/>
            <person name="Fulton L."/>
            <person name="Nelson J."/>
            <person name="Chinwalla A."/>
            <person name="Hou S."/>
            <person name="Mardis E.R."/>
            <person name="Wilson R.K."/>
        </authorList>
    </citation>
    <scope>NUCLEOTIDE SEQUENCE [LARGE SCALE GENOMIC DNA]</scope>
</reference>
<reference evidence="5" key="2">
    <citation type="submission" date="2025-08" db="UniProtKB">
        <authorList>
            <consortium name="Ensembl"/>
        </authorList>
    </citation>
    <scope>IDENTIFICATION</scope>
</reference>
<dbReference type="GO" id="GO:0016491">
    <property type="term" value="F:oxidoreductase activity"/>
    <property type="evidence" value="ECO:0007669"/>
    <property type="project" value="UniProtKB-KW"/>
</dbReference>
<dbReference type="PANTHER" id="PTHR43827:SF10">
    <property type="entry name" value="ZGC:110366"/>
    <property type="match status" value="1"/>
</dbReference>
<evidence type="ECO:0000256" key="1">
    <source>
        <dbReference type="ARBA" id="ARBA00007905"/>
    </source>
</evidence>
<dbReference type="PROSITE" id="PS00062">
    <property type="entry name" value="ALDOKETO_REDUCTASE_2"/>
    <property type="match status" value="1"/>
</dbReference>
<dbReference type="InterPro" id="IPR020471">
    <property type="entry name" value="AKR"/>
</dbReference>
<dbReference type="CDD" id="cd19135">
    <property type="entry name" value="AKR_CeZK1290-like"/>
    <property type="match status" value="1"/>
</dbReference>
<dbReference type="FunFam" id="3.20.20.100:FF:000015">
    <property type="entry name" value="Oxidoreductase, aldo/keto reductase family"/>
    <property type="match status" value="1"/>
</dbReference>
<dbReference type="STRING" id="59729.ENSTGUP00000005173"/>
<feature type="region of interest" description="Disordered" evidence="3">
    <location>
        <begin position="1"/>
        <end position="59"/>
    </location>
</feature>
<evidence type="ECO:0000313" key="6">
    <source>
        <dbReference type="Proteomes" id="UP000007754"/>
    </source>
</evidence>
<dbReference type="InParanoid" id="H0Z3M9"/>
<organism evidence="5 6">
    <name type="scientific">Taeniopygia guttata</name>
    <name type="common">Zebra finch</name>
    <name type="synonym">Poephila guttata</name>
    <dbReference type="NCBI Taxonomy" id="59729"/>
    <lineage>
        <taxon>Eukaryota</taxon>
        <taxon>Metazoa</taxon>
        <taxon>Chordata</taxon>
        <taxon>Craniata</taxon>
        <taxon>Vertebrata</taxon>
        <taxon>Euteleostomi</taxon>
        <taxon>Archelosauria</taxon>
        <taxon>Archosauria</taxon>
        <taxon>Dinosauria</taxon>
        <taxon>Saurischia</taxon>
        <taxon>Theropoda</taxon>
        <taxon>Coelurosauria</taxon>
        <taxon>Aves</taxon>
        <taxon>Neognathae</taxon>
        <taxon>Neoaves</taxon>
        <taxon>Telluraves</taxon>
        <taxon>Australaves</taxon>
        <taxon>Passeriformes</taxon>
        <taxon>Passeroidea</taxon>
        <taxon>Estrildidae</taxon>
        <taxon>Estrildinae</taxon>
        <taxon>Taeniopygia</taxon>
    </lineage>
</organism>
<keyword evidence="2" id="KW-0560">Oxidoreductase</keyword>
<evidence type="ECO:0000259" key="4">
    <source>
        <dbReference type="Pfam" id="PF00248"/>
    </source>
</evidence>
<feature type="compositionally biased region" description="Low complexity" evidence="3">
    <location>
        <begin position="47"/>
        <end position="59"/>
    </location>
</feature>
<dbReference type="SUPFAM" id="SSF51430">
    <property type="entry name" value="NAD(P)-linked oxidoreductase"/>
    <property type="match status" value="1"/>
</dbReference>
<gene>
    <name evidence="5" type="primary">LOC100218707</name>
</gene>
<feature type="domain" description="NADP-dependent oxidoreductase" evidence="4">
    <location>
        <begin position="139"/>
        <end position="371"/>
    </location>
</feature>
<sequence length="387" mass="42480">MSSASPRPSPTRYSMPGAPSRRRPQPRNGSGLSRGAARPVAHRHRAPGPGTARLPAAPFPAARFPAPRFPAPLAQLPAARGAVKAQGQPGVVVPDRSRVMASAGSPGPGGVPAVPVASGHSIPVLGLGTSHHGGYSHGAVVHALQKCGIRHIDTAKRYGCESLLQRAIRESGVKREDLWITTKLWHSDYGYENTKKACLESCERLGVEYLDLYLIHWPDAQVPGKSNREVRAETWRAMEELYEKGVCKSIGVSNFLISHLEQLKEDCVITPHVNQVEYHPFQRPQELVDYCRSRDIVFEGYCPLAKGEALTHPAVIQLAKKYSRTPAQICIRWSIQNGIVTIPKSTKAERIEENCKVFDFTIAEDDVEILNGMHDGRHVSWDPTSIV</sequence>
<dbReference type="Ensembl" id="ENSTGUT00000005224.2">
    <property type="protein sequence ID" value="ENSTGUP00000005173.2"/>
    <property type="gene ID" value="ENSTGUG00000005031.2"/>
</dbReference>
<accession>H0Z3M9</accession>
<dbReference type="Proteomes" id="UP000007754">
    <property type="component" value="Chromosome 8"/>
</dbReference>
<dbReference type="PRINTS" id="PR00069">
    <property type="entry name" value="ALDKETRDTASE"/>
</dbReference>
<protein>
    <submittedName>
        <fullName evidence="5">Uncharacterized oxidoreductase ZK1290.5-like</fullName>
    </submittedName>
</protein>
<dbReference type="HOGENOM" id="CLU_023205_0_1_1"/>
<dbReference type="InterPro" id="IPR018170">
    <property type="entry name" value="Aldo/ket_reductase_CS"/>
</dbReference>
<dbReference type="GeneTree" id="ENSGT00940000164809"/>
<dbReference type="AlphaFoldDB" id="H0Z3M9"/>
<keyword evidence="6" id="KW-1185">Reference proteome</keyword>
<evidence type="ECO:0000256" key="3">
    <source>
        <dbReference type="SAM" id="MobiDB-lite"/>
    </source>
</evidence>